<dbReference type="Proteomes" id="UP001595528">
    <property type="component" value="Unassembled WGS sequence"/>
</dbReference>
<dbReference type="EMBL" id="JBHRTR010000026">
    <property type="protein sequence ID" value="MFC3227952.1"/>
    <property type="molecule type" value="Genomic_DNA"/>
</dbReference>
<dbReference type="InterPro" id="IPR023214">
    <property type="entry name" value="HAD_sf"/>
</dbReference>
<reference evidence="2" key="1">
    <citation type="journal article" date="2019" name="Int. J. Syst. Evol. Microbiol.">
        <title>The Global Catalogue of Microorganisms (GCM) 10K type strain sequencing project: providing services to taxonomists for standard genome sequencing and annotation.</title>
        <authorList>
            <consortium name="The Broad Institute Genomics Platform"/>
            <consortium name="The Broad Institute Genome Sequencing Center for Infectious Disease"/>
            <person name="Wu L."/>
            <person name="Ma J."/>
        </authorList>
    </citation>
    <scope>NUCLEOTIDE SEQUENCE [LARGE SCALE GENOMIC DNA]</scope>
    <source>
        <strain evidence="2">KCTC 42964</strain>
    </source>
</reference>
<evidence type="ECO:0000313" key="2">
    <source>
        <dbReference type="Proteomes" id="UP001595528"/>
    </source>
</evidence>
<accession>A0ABV7L034</accession>
<gene>
    <name evidence="1" type="ORF">ACFOGJ_11960</name>
</gene>
<keyword evidence="2" id="KW-1185">Reference proteome</keyword>
<dbReference type="Pfam" id="PF13242">
    <property type="entry name" value="Hydrolase_like"/>
    <property type="match status" value="1"/>
</dbReference>
<evidence type="ECO:0000313" key="1">
    <source>
        <dbReference type="EMBL" id="MFC3227952.1"/>
    </source>
</evidence>
<protein>
    <submittedName>
        <fullName evidence="1">HAD-IIA family hydrolase</fullName>
    </submittedName>
</protein>
<dbReference type="GO" id="GO:0016787">
    <property type="term" value="F:hydrolase activity"/>
    <property type="evidence" value="ECO:0007669"/>
    <property type="project" value="UniProtKB-KW"/>
</dbReference>
<dbReference type="InterPro" id="IPR036412">
    <property type="entry name" value="HAD-like_sf"/>
</dbReference>
<dbReference type="SUPFAM" id="SSF56784">
    <property type="entry name" value="HAD-like"/>
    <property type="match status" value="1"/>
</dbReference>
<organism evidence="1 2">
    <name type="scientific">Marinibaculum pumilum</name>
    <dbReference type="NCBI Taxonomy" id="1766165"/>
    <lineage>
        <taxon>Bacteria</taxon>
        <taxon>Pseudomonadati</taxon>
        <taxon>Pseudomonadota</taxon>
        <taxon>Alphaproteobacteria</taxon>
        <taxon>Rhodospirillales</taxon>
        <taxon>Rhodospirillaceae</taxon>
        <taxon>Marinibaculum</taxon>
    </lineage>
</organism>
<dbReference type="RefSeq" id="WP_379900593.1">
    <property type="nucleotide sequence ID" value="NZ_JBHRTR010000026.1"/>
</dbReference>
<keyword evidence="1" id="KW-0378">Hydrolase</keyword>
<dbReference type="Pfam" id="PF13344">
    <property type="entry name" value="Hydrolase_6"/>
    <property type="match status" value="1"/>
</dbReference>
<dbReference type="Gene3D" id="3.40.50.1000">
    <property type="entry name" value="HAD superfamily/HAD-like"/>
    <property type="match status" value="2"/>
</dbReference>
<dbReference type="PANTHER" id="PTHR19288">
    <property type="entry name" value="4-NITROPHENYLPHOSPHATASE-RELATED"/>
    <property type="match status" value="1"/>
</dbReference>
<sequence>MDLRSRRAILCDLDGCLIAGDRLLPGAAAFLAAHGDRLWIVSNNSTDTPATLSTRLAGMGLAVDAGRILLAGTCALDWIAARWPGAAVEIHGSDAIRAHAAGLGLRLDAATRSGTGIVLLTRDTGLTYASLSRLVARLVSGTRLVVANPDFSHPGPDGAPVPETGALLQAVLSCRPGLAHDTIGKPEPILLQAALVRAGAAAAEAVLIGDNPATDGEGARRLGIPFIRVDSAAGLAPLLERRLAG</sequence>
<name>A0ABV7L034_9PROT</name>
<proteinExistence type="predicted"/>
<dbReference type="InterPro" id="IPR006357">
    <property type="entry name" value="HAD-SF_hydro_IIA"/>
</dbReference>
<comment type="caution">
    <text evidence="1">The sequence shown here is derived from an EMBL/GenBank/DDBJ whole genome shotgun (WGS) entry which is preliminary data.</text>
</comment>
<dbReference type="PANTHER" id="PTHR19288:SF46">
    <property type="entry name" value="HALOACID DEHALOGENASE-LIKE HYDROLASE DOMAIN-CONTAINING PROTEIN 2"/>
    <property type="match status" value="1"/>
</dbReference>